<dbReference type="EMBL" id="RZHH01000001">
    <property type="protein sequence ID" value="RYJ19591.1"/>
    <property type="molecule type" value="Genomic_DNA"/>
</dbReference>
<dbReference type="OMA" id="HEDPEPF"/>
<dbReference type="AlphaFoldDB" id="A0A482TSN2"/>
<dbReference type="GeneID" id="9992209"/>
<sequence>MDDPEREREAHPLSGVMEFWDHVIEDMEATAAEYREAGWNVTELHPGDVTPVPATLDTVETDRAGLDVLVPGDEFETVEALVEDATFDSYDAYRAERGDVMFAVVVMQAESAGEAVAVPVYYTMTEGQPMLEQIEERGEMRLYIRPLSDDRRVVFVQEDPEALVPDADGNSDTADDTSDADS</sequence>
<dbReference type="Pfam" id="PF24373">
    <property type="entry name" value="DUF7529"/>
    <property type="match status" value="1"/>
</dbReference>
<dbReference type="Proteomes" id="UP000294028">
    <property type="component" value="Unassembled WGS sequence"/>
</dbReference>
<organism evidence="2 3">
    <name type="scientific">Halogeometricum borinquense</name>
    <dbReference type="NCBI Taxonomy" id="60847"/>
    <lineage>
        <taxon>Archaea</taxon>
        <taxon>Methanobacteriati</taxon>
        <taxon>Methanobacteriota</taxon>
        <taxon>Stenosarchaea group</taxon>
        <taxon>Halobacteria</taxon>
        <taxon>Halobacteriales</taxon>
        <taxon>Haloferacaceae</taxon>
        <taxon>Halogeometricum</taxon>
    </lineage>
</organism>
<comment type="caution">
    <text evidence="2">The sequence shown here is derived from an EMBL/GenBank/DDBJ whole genome shotgun (WGS) entry which is preliminary data.</text>
</comment>
<feature type="region of interest" description="Disordered" evidence="1">
    <location>
        <begin position="159"/>
        <end position="182"/>
    </location>
</feature>
<evidence type="ECO:0000256" key="1">
    <source>
        <dbReference type="SAM" id="MobiDB-lite"/>
    </source>
</evidence>
<evidence type="ECO:0000313" key="2">
    <source>
        <dbReference type="EMBL" id="RYJ19591.1"/>
    </source>
</evidence>
<dbReference type="RefSeq" id="WP_006057186.1">
    <property type="nucleotide sequence ID" value="NZ_RZHH01000001.1"/>
</dbReference>
<name>A0A482TSN2_9EURY</name>
<dbReference type="InterPro" id="IPR055951">
    <property type="entry name" value="DUF7529"/>
</dbReference>
<protein>
    <submittedName>
        <fullName evidence="2">Uncharacterized protein</fullName>
    </submittedName>
</protein>
<accession>A0A482TSN2</accession>
<reference evidence="2 3" key="1">
    <citation type="submission" date="2018-12" db="EMBL/GenBank/DDBJ databases">
        <title>Genome analysis provides insights into bioremediation potentialities of Halogeometricum borinquense strain N11.</title>
        <authorList>
            <person name="Najjari A."/>
            <person name="Youssef N."/>
            <person name="Fhoula I."/>
            <person name="Ben Dhia O."/>
            <person name="Mahjoubi M."/>
            <person name="Ouzari H.I."/>
            <person name="Cherif A."/>
        </authorList>
    </citation>
    <scope>NUCLEOTIDE SEQUENCE [LARGE SCALE GENOMIC DNA]</scope>
    <source>
        <strain evidence="2 3">N11</strain>
    </source>
</reference>
<gene>
    <name evidence="2" type="ORF">ELS19_00965</name>
</gene>
<proteinExistence type="predicted"/>
<feature type="compositionally biased region" description="Acidic residues" evidence="1">
    <location>
        <begin position="173"/>
        <end position="182"/>
    </location>
</feature>
<evidence type="ECO:0000313" key="3">
    <source>
        <dbReference type="Proteomes" id="UP000294028"/>
    </source>
</evidence>